<protein>
    <submittedName>
        <fullName evidence="3">Uncharacterized protein</fullName>
    </submittedName>
</protein>
<feature type="transmembrane region" description="Helical" evidence="2">
    <location>
        <begin position="58"/>
        <end position="80"/>
    </location>
</feature>
<dbReference type="OrthoDB" id="256197at2"/>
<reference evidence="4" key="1">
    <citation type="submission" date="2016-10" db="EMBL/GenBank/DDBJ databases">
        <authorList>
            <person name="Varghese N."/>
            <person name="Submissions S."/>
        </authorList>
    </citation>
    <scope>NUCLEOTIDE SEQUENCE [LARGE SCALE GENOMIC DNA]</scope>
    <source>
        <strain evidence="4">DSM 26348</strain>
    </source>
</reference>
<dbReference type="Proteomes" id="UP000199518">
    <property type="component" value="Unassembled WGS sequence"/>
</dbReference>
<keyword evidence="2" id="KW-0472">Membrane</keyword>
<name>A0A1I3CCY0_9PLAN</name>
<sequence length="794" mass="89849">MRPEIQRVLVRLRSWIRRYVLAEGIAATIALACLLFWLTFGLDLAWFKLSQLELPGWFRILCTIAMVTLIAGTAIVWIGLRLFRRLDQTDLALALERKFPELNDRLITAVQLSERGGSDVQSAMLERTTDEAVSRLSAIELKKTINPVPLKRMLTAASVLLASVLGLGLADAQGMERWYQAYILGRDDYWEPFRRNELHIQIVAQPGDRIRSFDARGIYKHPRGEDLQVLATVPESAVPPHRVNLQFIGFGGAGQQRGQVSMSRMGDDEFRHTFSRMVNDHQLWFRGGDYVNRQPFRVQVVDPPRVDSIELRCDYPSYTGLDSLEDRNVRVVGMQVALPMETEFELQASSNKPLLQVLLRTPNFELSFGFDATATGTRPTKLTLLDPEHATSQTVELNVSPATLFDQDRRKFHVPLTVTLDAAKQLARLKDKPEFPLPLVPDQTVQIILIDEDQIESPEPATLTVNGIVDQSPVVETRRTGIGTAVTRMASIPLEGKITDDYGVAGAWFGYRTNVQPQEQKLPLANLPQGQKEFRLQQTPEQAVERLNLIPLQLEDGQTLTLSVYAEDADNLNGPHVSHGELFTFQIVSKDDLLAKLFDREVTLRARFEQIRSEVQEMRNSLDGTRDQIATTEKTPAAAAGQSQVISAYVDRALHQIRKNHTESRSIELSFRDLRDEMVNNRIDTAELLERIERRIIEPMSFLNNSDFLDVDRRLGALRLAVERQTAMGVAAEEVTASVDHLLAQMDLILAEMKDRGTINDLIQNLQDIIKREKQLLEQIEEKRIEDSFFGPPK</sequence>
<keyword evidence="1" id="KW-0175">Coiled coil</keyword>
<feature type="transmembrane region" description="Helical" evidence="2">
    <location>
        <begin position="20"/>
        <end position="38"/>
    </location>
</feature>
<accession>A0A1I3CCY0</accession>
<keyword evidence="2" id="KW-1133">Transmembrane helix</keyword>
<evidence type="ECO:0000313" key="3">
    <source>
        <dbReference type="EMBL" id="SFH72283.1"/>
    </source>
</evidence>
<dbReference type="EMBL" id="FOQD01000002">
    <property type="protein sequence ID" value="SFH72283.1"/>
    <property type="molecule type" value="Genomic_DNA"/>
</dbReference>
<organism evidence="3 4">
    <name type="scientific">Planctomicrobium piriforme</name>
    <dbReference type="NCBI Taxonomy" id="1576369"/>
    <lineage>
        <taxon>Bacteria</taxon>
        <taxon>Pseudomonadati</taxon>
        <taxon>Planctomycetota</taxon>
        <taxon>Planctomycetia</taxon>
        <taxon>Planctomycetales</taxon>
        <taxon>Planctomycetaceae</taxon>
        <taxon>Planctomicrobium</taxon>
    </lineage>
</organism>
<dbReference type="AlphaFoldDB" id="A0A1I3CCY0"/>
<evidence type="ECO:0000313" key="4">
    <source>
        <dbReference type="Proteomes" id="UP000199518"/>
    </source>
</evidence>
<feature type="coiled-coil region" evidence="1">
    <location>
        <begin position="608"/>
        <end position="635"/>
    </location>
</feature>
<feature type="transmembrane region" description="Helical" evidence="2">
    <location>
        <begin position="153"/>
        <end position="170"/>
    </location>
</feature>
<evidence type="ECO:0000256" key="2">
    <source>
        <dbReference type="SAM" id="Phobius"/>
    </source>
</evidence>
<dbReference type="RefSeq" id="WP_092047915.1">
    <property type="nucleotide sequence ID" value="NZ_FOQD01000002.1"/>
</dbReference>
<dbReference type="STRING" id="1576369.SAMN05421753_102225"/>
<evidence type="ECO:0000256" key="1">
    <source>
        <dbReference type="SAM" id="Coils"/>
    </source>
</evidence>
<proteinExistence type="predicted"/>
<keyword evidence="4" id="KW-1185">Reference proteome</keyword>
<gene>
    <name evidence="3" type="ORF">SAMN05421753_102225</name>
</gene>
<keyword evidence="2" id="KW-0812">Transmembrane</keyword>
<feature type="coiled-coil region" evidence="1">
    <location>
        <begin position="759"/>
        <end position="786"/>
    </location>
</feature>